<dbReference type="Pfam" id="PF10366">
    <property type="entry name" value="Vps39_1"/>
    <property type="match status" value="1"/>
</dbReference>
<dbReference type="GO" id="GO:0005737">
    <property type="term" value="C:cytoplasm"/>
    <property type="evidence" value="ECO:0007669"/>
    <property type="project" value="TreeGrafter"/>
</dbReference>
<evidence type="ECO:0000256" key="1">
    <source>
        <dbReference type="SAM" id="MobiDB-lite"/>
    </source>
</evidence>
<dbReference type="STRING" id="1314674.A0A0D7B299"/>
<reference evidence="3 4" key="1">
    <citation type="journal article" date="2015" name="Fungal Genet. Biol.">
        <title>Evolution of novel wood decay mechanisms in Agaricales revealed by the genome sequences of Fistulina hepatica and Cylindrobasidium torrendii.</title>
        <authorList>
            <person name="Floudas D."/>
            <person name="Held B.W."/>
            <person name="Riley R."/>
            <person name="Nagy L.G."/>
            <person name="Koehler G."/>
            <person name="Ransdell A.S."/>
            <person name="Younus H."/>
            <person name="Chow J."/>
            <person name="Chiniquy J."/>
            <person name="Lipzen A."/>
            <person name="Tritt A."/>
            <person name="Sun H."/>
            <person name="Haridas S."/>
            <person name="LaButti K."/>
            <person name="Ohm R.A."/>
            <person name="Kues U."/>
            <person name="Blanchette R.A."/>
            <person name="Grigoriev I.V."/>
            <person name="Minto R.E."/>
            <person name="Hibbett D.S."/>
        </authorList>
    </citation>
    <scope>NUCLEOTIDE SEQUENCE [LARGE SCALE GENOMIC DNA]</scope>
    <source>
        <strain evidence="3 4">FP15055 ss-10</strain>
    </source>
</reference>
<accession>A0A0D7B299</accession>
<dbReference type="Proteomes" id="UP000054007">
    <property type="component" value="Unassembled WGS sequence"/>
</dbReference>
<evidence type="ECO:0000259" key="2">
    <source>
        <dbReference type="Pfam" id="PF10366"/>
    </source>
</evidence>
<dbReference type="PANTHER" id="PTHR12894">
    <property type="entry name" value="CNH DOMAIN CONTAINING"/>
    <property type="match status" value="1"/>
</dbReference>
<protein>
    <recommendedName>
        <fullName evidence="2">Vacuolar sorting protein 39/Transforming growth factor beta receptor-associated domain-containing protein</fullName>
    </recommendedName>
</protein>
<organism evidence="3 4">
    <name type="scientific">Cylindrobasidium torrendii FP15055 ss-10</name>
    <dbReference type="NCBI Taxonomy" id="1314674"/>
    <lineage>
        <taxon>Eukaryota</taxon>
        <taxon>Fungi</taxon>
        <taxon>Dikarya</taxon>
        <taxon>Basidiomycota</taxon>
        <taxon>Agaricomycotina</taxon>
        <taxon>Agaricomycetes</taxon>
        <taxon>Agaricomycetidae</taxon>
        <taxon>Agaricales</taxon>
        <taxon>Marasmiineae</taxon>
        <taxon>Physalacriaceae</taxon>
        <taxon>Cylindrobasidium</taxon>
    </lineage>
</organism>
<feature type="region of interest" description="Disordered" evidence="1">
    <location>
        <begin position="638"/>
        <end position="666"/>
    </location>
</feature>
<dbReference type="GO" id="GO:0006914">
    <property type="term" value="P:autophagy"/>
    <property type="evidence" value="ECO:0007669"/>
    <property type="project" value="TreeGrafter"/>
</dbReference>
<dbReference type="InterPro" id="IPR032914">
    <property type="entry name" value="Vam6/VPS39/TRAP1"/>
</dbReference>
<feature type="domain" description="Vacuolar sorting protein 39/Transforming growth factor beta receptor-associated" evidence="2">
    <location>
        <begin position="198"/>
        <end position="284"/>
    </location>
</feature>
<dbReference type="OrthoDB" id="10258882at2759"/>
<sequence>MPPSFPRSGVLVLGEHAIDSLVPSTIVSQVEALLDGHRIGDARDLAEQHRKKLYANITINPDELEELHYVYQRIGFQCFSDTLFEEAGDAFFQGNLDPQLLISYYADLKGSLFTSSDSLNVYAGVAEHMPPDASVDDLITANLVRNYSPHLSPNTRSAPPTAELREILGTAAQDMLELFLTKCRKRLKVDNAPPDRAVDTVLVKLLAMTEKTAELYTLLGEDNAVELSEVEDTMRRVGQYNALCMLYRRHKEDVKLLDTWSKLVEGTWTDEDIKDPLADMITLLTEKKDRALTQEWGVWITKVDPERGLKLLTSSKRKDDEGALLKQVAEANPTAGLQYLEHLVLQRRGSIPDLHEQFATALVDQLIAHVSDESTSKLWRAKSASFTSNTSSFFSYFCSTTPDSDAKRARIKALLFLQGSTMYDMLDIEARLEPHIKLLALEHAILQGKAGNHRAVLSILTHDMHDAVSAEVYCALGGAIIPGKIAAGVAAETPGLANWANAPFLPRAVGQIGNVRRRELLRVLLEVYMANPDQASQTRAASLLDSQGVHLDVAEVLPVVPSEWKVRAMKDFLERSFRRTLHEKLEGKITKAVAEAENLAVKEKTWLILREEGMLVEEDDGEGDGDVVDEKTALQVELGGDADPPVQDIQINGTYSHPGWDTVEAG</sequence>
<evidence type="ECO:0000313" key="4">
    <source>
        <dbReference type="Proteomes" id="UP000054007"/>
    </source>
</evidence>
<dbReference type="PANTHER" id="PTHR12894:SF27">
    <property type="entry name" value="TRANSFORMING GROWTH FACTOR-BETA RECEPTOR-ASSOCIATED PROTEIN 1"/>
    <property type="match status" value="1"/>
</dbReference>
<dbReference type="EMBL" id="KN880622">
    <property type="protein sequence ID" value="KIY64708.1"/>
    <property type="molecule type" value="Genomic_DNA"/>
</dbReference>
<name>A0A0D7B299_9AGAR</name>
<gene>
    <name evidence="3" type="ORF">CYLTODRAFT_456952</name>
</gene>
<dbReference type="GO" id="GO:0034058">
    <property type="term" value="P:endosomal vesicle fusion"/>
    <property type="evidence" value="ECO:0007669"/>
    <property type="project" value="TreeGrafter"/>
</dbReference>
<dbReference type="InterPro" id="IPR019452">
    <property type="entry name" value="VPS39/TGF_beta_rcpt-assoc_1"/>
</dbReference>
<proteinExistence type="predicted"/>
<keyword evidence="4" id="KW-1185">Reference proteome</keyword>
<dbReference type="AlphaFoldDB" id="A0A0D7B299"/>
<dbReference type="GO" id="GO:0016020">
    <property type="term" value="C:membrane"/>
    <property type="evidence" value="ECO:0007669"/>
    <property type="project" value="TreeGrafter"/>
</dbReference>
<evidence type="ECO:0000313" key="3">
    <source>
        <dbReference type="EMBL" id="KIY64708.1"/>
    </source>
</evidence>